<dbReference type="CDD" id="cd00063">
    <property type="entry name" value="FN3"/>
    <property type="match status" value="1"/>
</dbReference>
<sequence length="244" mass="25004">AGAAALALAVDPTLTVSQLRTGLLGTVDAVGGLSGKTVTGGRLNVGRLVESLSSEPTIPLPPSGLNASDGTTLGSVQISWGSSLFADSYTLWRSGTDDVSAAAVIADSLSTTSYQDLATDVNESYYYWVSATNELGTSPLSDSDSGFHSPSRSPNDAFVDAIILEGNQLAASGTNIDATEESGEPTHAGVGGGKSVWWTWTSPASGSVEINTVGSGFDTVLAVYQGSRVDDLTRITSNDDIDYG</sequence>
<dbReference type="PROSITE" id="PS50853">
    <property type="entry name" value="FN3"/>
    <property type="match status" value="1"/>
</dbReference>
<reference evidence="2" key="1">
    <citation type="journal article" date="2014" name="Front. Microbiol.">
        <title>High frequency of phylogenetically diverse reductive dehalogenase-homologous genes in deep subseafloor sedimentary metagenomes.</title>
        <authorList>
            <person name="Kawai M."/>
            <person name="Futagami T."/>
            <person name="Toyoda A."/>
            <person name="Takaki Y."/>
            <person name="Nishi S."/>
            <person name="Hori S."/>
            <person name="Arai W."/>
            <person name="Tsubouchi T."/>
            <person name="Morono Y."/>
            <person name="Uchiyama I."/>
            <person name="Ito T."/>
            <person name="Fujiyama A."/>
            <person name="Inagaki F."/>
            <person name="Takami H."/>
        </authorList>
    </citation>
    <scope>NUCLEOTIDE SEQUENCE</scope>
    <source>
        <strain evidence="2">Expedition CK06-06</strain>
    </source>
</reference>
<proteinExistence type="predicted"/>
<evidence type="ECO:0000313" key="2">
    <source>
        <dbReference type="EMBL" id="GAG28767.1"/>
    </source>
</evidence>
<feature type="non-terminal residue" evidence="2">
    <location>
        <position position="1"/>
    </location>
</feature>
<organism evidence="2">
    <name type="scientific">marine sediment metagenome</name>
    <dbReference type="NCBI Taxonomy" id="412755"/>
    <lineage>
        <taxon>unclassified sequences</taxon>
        <taxon>metagenomes</taxon>
        <taxon>ecological metagenomes</taxon>
    </lineage>
</organism>
<dbReference type="GO" id="GO:0006508">
    <property type="term" value="P:proteolysis"/>
    <property type="evidence" value="ECO:0007669"/>
    <property type="project" value="InterPro"/>
</dbReference>
<protein>
    <recommendedName>
        <fullName evidence="1">Fibronectin type-III domain-containing protein</fullName>
    </recommendedName>
</protein>
<feature type="domain" description="Fibronectin type-III" evidence="1">
    <location>
        <begin position="61"/>
        <end position="152"/>
    </location>
</feature>
<dbReference type="Gene3D" id="2.60.40.10">
    <property type="entry name" value="Immunoglobulins"/>
    <property type="match status" value="1"/>
</dbReference>
<feature type="non-terminal residue" evidence="2">
    <location>
        <position position="244"/>
    </location>
</feature>
<dbReference type="EMBL" id="BARS01047627">
    <property type="protein sequence ID" value="GAG28767.1"/>
    <property type="molecule type" value="Genomic_DNA"/>
</dbReference>
<accession>X0WZX8</accession>
<dbReference type="AlphaFoldDB" id="X0WZX8"/>
<dbReference type="InterPro" id="IPR013783">
    <property type="entry name" value="Ig-like_fold"/>
</dbReference>
<name>X0WZX8_9ZZZZ</name>
<gene>
    <name evidence="2" type="ORF">S01H1_71521</name>
</gene>
<dbReference type="InterPro" id="IPR036116">
    <property type="entry name" value="FN3_sf"/>
</dbReference>
<dbReference type="GO" id="GO:0004252">
    <property type="term" value="F:serine-type endopeptidase activity"/>
    <property type="evidence" value="ECO:0007669"/>
    <property type="project" value="InterPro"/>
</dbReference>
<evidence type="ECO:0000259" key="1">
    <source>
        <dbReference type="PROSITE" id="PS50853"/>
    </source>
</evidence>
<dbReference type="SUPFAM" id="SSF49265">
    <property type="entry name" value="Fibronectin type III"/>
    <property type="match status" value="1"/>
</dbReference>
<dbReference type="Gene3D" id="3.40.50.200">
    <property type="entry name" value="Peptidase S8/S53 domain"/>
    <property type="match status" value="1"/>
</dbReference>
<comment type="caution">
    <text evidence="2">The sequence shown here is derived from an EMBL/GenBank/DDBJ whole genome shotgun (WGS) entry which is preliminary data.</text>
</comment>
<dbReference type="InterPro" id="IPR036852">
    <property type="entry name" value="Peptidase_S8/S53_dom_sf"/>
</dbReference>
<dbReference type="InterPro" id="IPR003961">
    <property type="entry name" value="FN3_dom"/>
</dbReference>